<name>A0A2M3ZRX8_9DIPT</name>
<accession>A0A2M3ZRX8</accession>
<organism evidence="3">
    <name type="scientific">Anopheles braziliensis</name>
    <dbReference type="NCBI Taxonomy" id="58242"/>
    <lineage>
        <taxon>Eukaryota</taxon>
        <taxon>Metazoa</taxon>
        <taxon>Ecdysozoa</taxon>
        <taxon>Arthropoda</taxon>
        <taxon>Hexapoda</taxon>
        <taxon>Insecta</taxon>
        <taxon>Pterygota</taxon>
        <taxon>Neoptera</taxon>
        <taxon>Endopterygota</taxon>
        <taxon>Diptera</taxon>
        <taxon>Nematocera</taxon>
        <taxon>Culicoidea</taxon>
        <taxon>Culicidae</taxon>
        <taxon>Anophelinae</taxon>
        <taxon>Anopheles</taxon>
    </lineage>
</organism>
<reference evidence="3" key="1">
    <citation type="submission" date="2018-01" db="EMBL/GenBank/DDBJ databases">
        <title>An insight into the sialome of Amazonian anophelines.</title>
        <authorList>
            <person name="Ribeiro J.M."/>
            <person name="Scarpassa V."/>
            <person name="Calvo E."/>
        </authorList>
    </citation>
    <scope>NUCLEOTIDE SEQUENCE</scope>
    <source>
        <tissue evidence="3">Salivary glands</tissue>
    </source>
</reference>
<dbReference type="EMBL" id="GGFM01010565">
    <property type="protein sequence ID" value="MBW31316.1"/>
    <property type="molecule type" value="Transcribed_RNA"/>
</dbReference>
<protein>
    <submittedName>
        <fullName evidence="3">Putative secreted peptide</fullName>
    </submittedName>
</protein>
<dbReference type="AlphaFoldDB" id="A0A2M3ZRX8"/>
<keyword evidence="2" id="KW-0732">Signal</keyword>
<feature type="region of interest" description="Disordered" evidence="1">
    <location>
        <begin position="47"/>
        <end position="71"/>
    </location>
</feature>
<proteinExistence type="predicted"/>
<evidence type="ECO:0000256" key="2">
    <source>
        <dbReference type="SAM" id="SignalP"/>
    </source>
</evidence>
<evidence type="ECO:0000313" key="3">
    <source>
        <dbReference type="EMBL" id="MBW31316.1"/>
    </source>
</evidence>
<feature type="chain" id="PRO_5014636741" evidence="2">
    <location>
        <begin position="26"/>
        <end position="86"/>
    </location>
</feature>
<sequence>MYLAVMPRSFSVFFLVSLHLQAWHTVSDVTSLRHPIDLTTLWAETQRDHPRHHHTQRKPSKNRIYSDRSTAQHRRSYVCVCVDRGV</sequence>
<feature type="signal peptide" evidence="2">
    <location>
        <begin position="1"/>
        <end position="25"/>
    </location>
</feature>
<feature type="compositionally biased region" description="Basic residues" evidence="1">
    <location>
        <begin position="49"/>
        <end position="61"/>
    </location>
</feature>
<evidence type="ECO:0000256" key="1">
    <source>
        <dbReference type="SAM" id="MobiDB-lite"/>
    </source>
</evidence>